<evidence type="ECO:0000313" key="2">
    <source>
        <dbReference type="Proteomes" id="UP000014019"/>
    </source>
</evidence>
<dbReference type="Proteomes" id="UP000014019">
    <property type="component" value="Unassembled WGS sequence"/>
</dbReference>
<dbReference type="HOGENOM" id="CLU_1955116_0_0_9"/>
<accession>R8QZ40</accession>
<dbReference type="AlphaFoldDB" id="R8QZ40"/>
<reference evidence="1 2" key="1">
    <citation type="submission" date="2012-12" db="EMBL/GenBank/DDBJ databases">
        <title>The Genome Sequence of Bacillus cereus VD118.</title>
        <authorList>
            <consortium name="The Broad Institute Genome Sequencing Platform"/>
            <consortium name="The Broad Institute Genome Sequencing Center for Infectious Disease"/>
            <person name="Feldgarden M."/>
            <person name="Van der Auwera G.A."/>
            <person name="Mahillon J."/>
            <person name="Duprez V."/>
            <person name="Timmery S."/>
            <person name="Mattelet C."/>
            <person name="Dierick K."/>
            <person name="Sun M."/>
            <person name="Yu Z."/>
            <person name="Zhu L."/>
            <person name="Hu X."/>
            <person name="Shank E.B."/>
            <person name="Swiecicka I."/>
            <person name="Hansen B.M."/>
            <person name="Andrup L."/>
            <person name="Walker B."/>
            <person name="Young S.K."/>
            <person name="Zeng Q."/>
            <person name="Gargeya S."/>
            <person name="Fitzgerald M."/>
            <person name="Haas B."/>
            <person name="Abouelleil A."/>
            <person name="Alvarado L."/>
            <person name="Arachchi H.M."/>
            <person name="Berlin A.M."/>
            <person name="Chapman S.B."/>
            <person name="Dewar J."/>
            <person name="Goldberg J."/>
            <person name="Griggs A."/>
            <person name="Gujja S."/>
            <person name="Hansen M."/>
            <person name="Howarth C."/>
            <person name="Imamovic A."/>
            <person name="Larimer J."/>
            <person name="McCowan C."/>
            <person name="Murphy C."/>
            <person name="Neiman D."/>
            <person name="Pearson M."/>
            <person name="Priest M."/>
            <person name="Roberts A."/>
            <person name="Saif S."/>
            <person name="Shea T."/>
            <person name="Sisk P."/>
            <person name="Sykes S."/>
            <person name="Wortman J."/>
            <person name="Nusbaum C."/>
            <person name="Birren B."/>
        </authorList>
    </citation>
    <scope>NUCLEOTIDE SEQUENCE [LARGE SCALE GENOMIC DNA]</scope>
    <source>
        <strain evidence="1 2">VD118</strain>
    </source>
</reference>
<dbReference type="EMBL" id="AHEZ01000013">
    <property type="protein sequence ID" value="EOP76341.1"/>
    <property type="molecule type" value="Genomic_DNA"/>
</dbReference>
<evidence type="ECO:0000313" key="1">
    <source>
        <dbReference type="EMBL" id="EOP76341.1"/>
    </source>
</evidence>
<dbReference type="PATRIC" id="fig|1053231.3.peg.284"/>
<gene>
    <name evidence="1" type="ORF">IIQ_04605</name>
</gene>
<sequence length="128" mass="15361">MSIFLKRSYVERYEQFSQQNYEPLMIPKDFQVNEYKQMKIKDIQAIEHSKLDIIVATFVWLHHVSNEKCIVIPHYMEKSSYPLCITISEELSYEELKVEINDQIVQLENMEEVQKVLLQYDEGNLQLQ</sequence>
<comment type="caution">
    <text evidence="1">The sequence shown here is derived from an EMBL/GenBank/DDBJ whole genome shotgun (WGS) entry which is preliminary data.</text>
</comment>
<proteinExistence type="predicted"/>
<name>R8QZ40_BACCE</name>
<protein>
    <submittedName>
        <fullName evidence="1">Uncharacterized protein</fullName>
    </submittedName>
</protein>
<organism evidence="1 2">
    <name type="scientific">Bacillus cereus VD118</name>
    <dbReference type="NCBI Taxonomy" id="1053231"/>
    <lineage>
        <taxon>Bacteria</taxon>
        <taxon>Bacillati</taxon>
        <taxon>Bacillota</taxon>
        <taxon>Bacilli</taxon>
        <taxon>Bacillales</taxon>
        <taxon>Bacillaceae</taxon>
        <taxon>Bacillus</taxon>
        <taxon>Bacillus cereus group</taxon>
    </lineage>
</organism>